<organism evidence="2 3">
    <name type="scientific">Ophiocordyceps unilateralis</name>
    <name type="common">Zombie-ant fungus</name>
    <name type="synonym">Torrubia unilateralis</name>
    <dbReference type="NCBI Taxonomy" id="268505"/>
    <lineage>
        <taxon>Eukaryota</taxon>
        <taxon>Fungi</taxon>
        <taxon>Dikarya</taxon>
        <taxon>Ascomycota</taxon>
        <taxon>Pezizomycotina</taxon>
        <taxon>Sordariomycetes</taxon>
        <taxon>Hypocreomycetidae</taxon>
        <taxon>Hypocreales</taxon>
        <taxon>Ophiocordycipitaceae</taxon>
        <taxon>Ophiocordyceps</taxon>
    </lineage>
</organism>
<evidence type="ECO:0000256" key="1">
    <source>
        <dbReference type="SAM" id="MobiDB-lite"/>
    </source>
</evidence>
<feature type="compositionally biased region" description="Basic residues" evidence="1">
    <location>
        <begin position="1"/>
        <end position="10"/>
    </location>
</feature>
<dbReference type="Proteomes" id="UP000037136">
    <property type="component" value="Unassembled WGS sequence"/>
</dbReference>
<accession>A0A2A9PMQ8</accession>
<evidence type="ECO:0000313" key="2">
    <source>
        <dbReference type="EMBL" id="PFH62341.1"/>
    </source>
</evidence>
<protein>
    <submittedName>
        <fullName evidence="2">Uncharacterized protein</fullName>
    </submittedName>
</protein>
<dbReference type="EMBL" id="LAZP02000032">
    <property type="protein sequence ID" value="PFH62341.1"/>
    <property type="molecule type" value="Genomic_DNA"/>
</dbReference>
<keyword evidence="3" id="KW-1185">Reference proteome</keyword>
<reference evidence="2 3" key="1">
    <citation type="journal article" date="2015" name="BMC Genomics">
        <title>Gene expression during zombie ant biting behavior reflects the complexity underlying fungal parasitic behavioral manipulation.</title>
        <authorList>
            <person name="de Bekker C."/>
            <person name="Ohm R.A."/>
            <person name="Loreto R.G."/>
            <person name="Sebastian A."/>
            <person name="Albert I."/>
            <person name="Merrow M."/>
            <person name="Brachmann A."/>
            <person name="Hughes D.P."/>
        </authorList>
    </citation>
    <scope>NUCLEOTIDE SEQUENCE [LARGE SCALE GENOMIC DNA]</scope>
    <source>
        <strain evidence="2 3">SC16a</strain>
    </source>
</reference>
<reference evidence="2 3" key="2">
    <citation type="journal article" date="2017" name="Sci. Rep.">
        <title>Ant-infecting Ophiocordyceps genomes reveal a high diversity of potential behavioral manipulation genes and a possible major role for enterotoxins.</title>
        <authorList>
            <person name="de Bekker C."/>
            <person name="Ohm R.A."/>
            <person name="Evans H.C."/>
            <person name="Brachmann A."/>
            <person name="Hughes D.P."/>
        </authorList>
    </citation>
    <scope>NUCLEOTIDE SEQUENCE [LARGE SCALE GENOMIC DNA]</scope>
    <source>
        <strain evidence="2 3">SC16a</strain>
    </source>
</reference>
<name>A0A2A9PMQ8_OPHUN</name>
<comment type="caution">
    <text evidence="2">The sequence shown here is derived from an EMBL/GenBank/DDBJ whole genome shotgun (WGS) entry which is preliminary data.</text>
</comment>
<proteinExistence type="predicted"/>
<feature type="region of interest" description="Disordered" evidence="1">
    <location>
        <begin position="1"/>
        <end position="44"/>
    </location>
</feature>
<dbReference type="AlphaFoldDB" id="A0A2A9PMQ8"/>
<evidence type="ECO:0000313" key="3">
    <source>
        <dbReference type="Proteomes" id="UP000037136"/>
    </source>
</evidence>
<gene>
    <name evidence="2" type="ORF">XA68_14068</name>
</gene>
<sequence length="92" mass="10595">MSRRRKRRVVTGKADSSSESTRASSGQRRAYSMRRSHDRSESTRHEDPFFPLLLLFPCRHQSLPVEIDHVVWLSAWTNQSPWLSAVCARLAG</sequence>